<dbReference type="EMBL" id="KZ505726">
    <property type="protein sequence ID" value="PKU46142.1"/>
    <property type="molecule type" value="Genomic_DNA"/>
</dbReference>
<proteinExistence type="predicted"/>
<protein>
    <recommendedName>
        <fullName evidence="3">Rna-directed dna polymerase from mobile element jockey-like</fullName>
    </recommendedName>
</protein>
<gene>
    <name evidence="1" type="ORF">llap_3554</name>
</gene>
<accession>A0A2I0UJB4</accession>
<evidence type="ECO:0008006" key="3">
    <source>
        <dbReference type="Google" id="ProtNLM"/>
    </source>
</evidence>
<name>A0A2I0UJB4_LIMLA</name>
<dbReference type="Proteomes" id="UP000233556">
    <property type="component" value="Unassembled WGS sequence"/>
</dbReference>
<reference evidence="2" key="2">
    <citation type="submission" date="2017-12" db="EMBL/GenBank/DDBJ databases">
        <title>Genome sequence of the Bar-tailed Godwit (Limosa lapponica baueri).</title>
        <authorList>
            <person name="Lima N.C.B."/>
            <person name="Parody-Merino A.M."/>
            <person name="Battley P.F."/>
            <person name="Fidler A.E."/>
            <person name="Prosdocimi F."/>
        </authorList>
    </citation>
    <scope>NUCLEOTIDE SEQUENCE [LARGE SCALE GENOMIC DNA]</scope>
</reference>
<reference evidence="2" key="1">
    <citation type="submission" date="2017-11" db="EMBL/GenBank/DDBJ databases">
        <authorList>
            <person name="Lima N.C."/>
            <person name="Parody-Merino A.M."/>
            <person name="Battley P.F."/>
            <person name="Fidler A.E."/>
            <person name="Prosdocimi F."/>
        </authorList>
    </citation>
    <scope>NUCLEOTIDE SEQUENCE [LARGE SCALE GENOMIC DNA]</scope>
</reference>
<dbReference type="OrthoDB" id="9036313at2759"/>
<dbReference type="AlphaFoldDB" id="A0A2I0UJB4"/>
<organism evidence="1 2">
    <name type="scientific">Limosa lapponica baueri</name>
    <dbReference type="NCBI Taxonomy" id="1758121"/>
    <lineage>
        <taxon>Eukaryota</taxon>
        <taxon>Metazoa</taxon>
        <taxon>Chordata</taxon>
        <taxon>Craniata</taxon>
        <taxon>Vertebrata</taxon>
        <taxon>Euteleostomi</taxon>
        <taxon>Archelosauria</taxon>
        <taxon>Archosauria</taxon>
        <taxon>Dinosauria</taxon>
        <taxon>Saurischia</taxon>
        <taxon>Theropoda</taxon>
        <taxon>Coelurosauria</taxon>
        <taxon>Aves</taxon>
        <taxon>Neognathae</taxon>
        <taxon>Neoaves</taxon>
        <taxon>Charadriiformes</taxon>
        <taxon>Scolopacidae</taxon>
        <taxon>Limosa</taxon>
    </lineage>
</organism>
<keyword evidence="2" id="KW-1185">Reference proteome</keyword>
<sequence length="66" mass="7622">MPEGRATSQKDLDRLEKWVDRNLVKFNNEKAYGTLGFIRSSVASRSYKMILPLYSALKFSNDLYST</sequence>
<evidence type="ECO:0000313" key="1">
    <source>
        <dbReference type="EMBL" id="PKU46142.1"/>
    </source>
</evidence>
<evidence type="ECO:0000313" key="2">
    <source>
        <dbReference type="Proteomes" id="UP000233556"/>
    </source>
</evidence>